<dbReference type="InterPro" id="IPR003593">
    <property type="entry name" value="AAA+_ATPase"/>
</dbReference>
<gene>
    <name evidence="3" type="ORF">CLV30_101436</name>
</gene>
<dbReference type="Pfam" id="PF07728">
    <property type="entry name" value="AAA_5"/>
    <property type="match status" value="1"/>
</dbReference>
<evidence type="ECO:0000313" key="3">
    <source>
        <dbReference type="EMBL" id="PSL08464.1"/>
    </source>
</evidence>
<name>A0A2P8EGA0_9ACTN</name>
<organism evidence="3 4">
    <name type="scientific">Haloactinopolyspora alba</name>
    <dbReference type="NCBI Taxonomy" id="648780"/>
    <lineage>
        <taxon>Bacteria</taxon>
        <taxon>Bacillati</taxon>
        <taxon>Actinomycetota</taxon>
        <taxon>Actinomycetes</taxon>
        <taxon>Jiangellales</taxon>
        <taxon>Jiangellaceae</taxon>
        <taxon>Haloactinopolyspora</taxon>
    </lineage>
</organism>
<accession>A0A2P8EGA0</accession>
<protein>
    <submittedName>
        <fullName evidence="3">Dynein-related subfamily AAA family protein</fullName>
    </submittedName>
</protein>
<dbReference type="PANTHER" id="PTHR37291:SF1">
    <property type="entry name" value="TYPE IV METHYL-DIRECTED RESTRICTION ENZYME ECOKMCRB SUBUNIT"/>
    <property type="match status" value="1"/>
</dbReference>
<feature type="domain" description="AAA+ ATPase" evidence="2">
    <location>
        <begin position="411"/>
        <end position="574"/>
    </location>
</feature>
<dbReference type="SUPFAM" id="SSF52540">
    <property type="entry name" value="P-loop containing nucleoside triphosphate hydrolases"/>
    <property type="match status" value="1"/>
</dbReference>
<reference evidence="3 4" key="1">
    <citation type="submission" date="2018-03" db="EMBL/GenBank/DDBJ databases">
        <title>Genomic Encyclopedia of Archaeal and Bacterial Type Strains, Phase II (KMG-II): from individual species to whole genera.</title>
        <authorList>
            <person name="Goeker M."/>
        </authorList>
    </citation>
    <scope>NUCLEOTIDE SEQUENCE [LARGE SCALE GENOMIC DNA]</scope>
    <source>
        <strain evidence="3 4">DSM 45211</strain>
    </source>
</reference>
<dbReference type="AlphaFoldDB" id="A0A2P8EGA0"/>
<dbReference type="InterPro" id="IPR011704">
    <property type="entry name" value="ATPase_dyneun-rel_AAA"/>
</dbReference>
<dbReference type="GO" id="GO:0016887">
    <property type="term" value="F:ATP hydrolysis activity"/>
    <property type="evidence" value="ECO:0007669"/>
    <property type="project" value="InterPro"/>
</dbReference>
<dbReference type="EMBL" id="PYGE01000001">
    <property type="protein sequence ID" value="PSL08464.1"/>
    <property type="molecule type" value="Genomic_DNA"/>
</dbReference>
<dbReference type="Gene3D" id="3.40.50.300">
    <property type="entry name" value="P-loop containing nucleotide triphosphate hydrolases"/>
    <property type="match status" value="1"/>
</dbReference>
<comment type="caution">
    <text evidence="3">The sequence shown here is derived from an EMBL/GenBank/DDBJ whole genome shotgun (WGS) entry which is preliminary data.</text>
</comment>
<dbReference type="CDD" id="cd00009">
    <property type="entry name" value="AAA"/>
    <property type="match status" value="1"/>
</dbReference>
<dbReference type="PANTHER" id="PTHR37291">
    <property type="entry name" value="5-METHYLCYTOSINE-SPECIFIC RESTRICTION ENZYME B"/>
    <property type="match status" value="1"/>
</dbReference>
<dbReference type="Proteomes" id="UP000243528">
    <property type="component" value="Unassembled WGS sequence"/>
</dbReference>
<dbReference type="InterPro" id="IPR027417">
    <property type="entry name" value="P-loop_NTPase"/>
</dbReference>
<keyword evidence="4" id="KW-1185">Reference proteome</keyword>
<dbReference type="InterPro" id="IPR052934">
    <property type="entry name" value="Methyl-DNA_Rec/Restrict_Enz"/>
</dbReference>
<proteinExistence type="predicted"/>
<feature type="region of interest" description="Disordered" evidence="1">
    <location>
        <begin position="668"/>
        <end position="687"/>
    </location>
</feature>
<evidence type="ECO:0000259" key="2">
    <source>
        <dbReference type="SMART" id="SM00382"/>
    </source>
</evidence>
<evidence type="ECO:0000256" key="1">
    <source>
        <dbReference type="SAM" id="MobiDB-lite"/>
    </source>
</evidence>
<sequence length="687" mass="77304">MNSGGEWLAGLKQAFQPPNNLTSFYFHGKFLDWAARDPAAAQSALEALWDIELEPVEAVRTFASHLPDELSGPGSRANLASFLLTAIDATQLPIYKFTVFENAYRSVGLDPADRKTPHGAYAAALDFLDTYGGKLAERSRPQRDRLDLQGLLWTVFAGEAPETWSADEKTGYANFVKGQTVNDLGALVARFRDEIGYPPEGRVQRHREREDLAASLSREALAEPDVDEWRRFAGPVYGSPGPQPGFNTHLQTPEGIRRVADAFGYLLYGEGELHERIDALQSDERRVPGLGEALITKALAVTLPDRWFPTYVTKSRKQVGREDVLRLLQLPPIPTGLTLGQAAIWSNDTVYQALKPHFPDDAWGMQEFAWWALKREVDEDDTSPVDPVAELAGELFLSEDWLRKTVRLLHDKRQIVFYGPPGTGKTYVARKLAALVAHGGGSVETIQFHPSYAYEDFVEGYRPKSDDAGQISYEIVDGPLKRLAQAAQDRPEVDHVLLIDEINRANTSKVLGELYYLLEYRDEEMRLQYSSVPFSLPSNLKIIATMNTADRSIALLDAALRRRFHFLAFFPDREPIDKLLSEWLAARRPEMQHVVKLVEAANEQLKDRDLAIGPSHFLREDLDEESLELIWEHSVLPYLEEEFFADPDQLQDFELSRLRDKVERQARAVDAGMAAGPDSADEYPESP</sequence>
<evidence type="ECO:0000313" key="4">
    <source>
        <dbReference type="Proteomes" id="UP000243528"/>
    </source>
</evidence>
<dbReference type="GO" id="GO:0005524">
    <property type="term" value="F:ATP binding"/>
    <property type="evidence" value="ECO:0007669"/>
    <property type="project" value="InterPro"/>
</dbReference>
<dbReference type="SMART" id="SM00382">
    <property type="entry name" value="AAA"/>
    <property type="match status" value="1"/>
</dbReference>